<proteinExistence type="predicted"/>
<name>A0ACC4DFL8_PURLI</name>
<comment type="caution">
    <text evidence="1">The sequence shown here is derived from an EMBL/GenBank/DDBJ whole genome shotgun (WGS) entry which is preliminary data.</text>
</comment>
<dbReference type="Proteomes" id="UP001638806">
    <property type="component" value="Unassembled WGS sequence"/>
</dbReference>
<dbReference type="EMBL" id="JBGNUJ010000010">
    <property type="protein sequence ID" value="KAL3955120.1"/>
    <property type="molecule type" value="Genomic_DNA"/>
</dbReference>
<gene>
    <name evidence="1" type="ORF">ACCO45_010683</name>
</gene>
<accession>A0ACC4DFL8</accession>
<protein>
    <submittedName>
        <fullName evidence="1">Uncharacterized protein</fullName>
    </submittedName>
</protein>
<evidence type="ECO:0000313" key="1">
    <source>
        <dbReference type="EMBL" id="KAL3955120.1"/>
    </source>
</evidence>
<sequence length="228" mass="25078">MERDEMDTVSRRPRRTVAATWPASPPGRPASPSMFFLGQAIDSYPTRAEDSDAYRAPPPPLRSSMFAKHVAFAANIDAQASMAADKTQSRGPPPRARHAQVPPSNERRRHQTRLAGKANRSERRTGEGWDTAAAIRPCRPGLARLLASGEFASHPGRRGREGRKASCWLGPPGSMQRRPEQMRAAHRIYTSRIGIISRGSVQPGAERKGGDRRPKPRGSQNPEPHGFP</sequence>
<evidence type="ECO:0000313" key="2">
    <source>
        <dbReference type="Proteomes" id="UP001638806"/>
    </source>
</evidence>
<organism evidence="1 2">
    <name type="scientific">Purpureocillium lilacinum</name>
    <name type="common">Paecilomyces lilacinus</name>
    <dbReference type="NCBI Taxonomy" id="33203"/>
    <lineage>
        <taxon>Eukaryota</taxon>
        <taxon>Fungi</taxon>
        <taxon>Dikarya</taxon>
        <taxon>Ascomycota</taxon>
        <taxon>Pezizomycotina</taxon>
        <taxon>Sordariomycetes</taxon>
        <taxon>Hypocreomycetidae</taxon>
        <taxon>Hypocreales</taxon>
        <taxon>Ophiocordycipitaceae</taxon>
        <taxon>Purpureocillium</taxon>
    </lineage>
</organism>
<keyword evidence="2" id="KW-1185">Reference proteome</keyword>
<reference evidence="1" key="1">
    <citation type="submission" date="2024-12" db="EMBL/GenBank/DDBJ databases">
        <title>Comparative genomics and development of molecular markers within Purpureocillium lilacinum and among Purpureocillium species.</title>
        <authorList>
            <person name="Yeh Z.-Y."/>
            <person name="Ni N.-T."/>
            <person name="Lo P.-H."/>
            <person name="Mushyakhwo K."/>
            <person name="Lin C.-F."/>
            <person name="Nai Y.-S."/>
        </authorList>
    </citation>
    <scope>NUCLEOTIDE SEQUENCE</scope>
    <source>
        <strain evidence="1">NCHU-NPUST-175</strain>
    </source>
</reference>